<sequence length="41" mass="4372">MLLVIAITGAAGLAELIVAADIPLFEITTTARTLRSWASWD</sequence>
<proteinExistence type="predicted"/>
<evidence type="ECO:0000313" key="1">
    <source>
        <dbReference type="EMBL" id="SVE17263.1"/>
    </source>
</evidence>
<protein>
    <submittedName>
        <fullName evidence="1">Uncharacterized protein</fullName>
    </submittedName>
</protein>
<dbReference type="AlphaFoldDB" id="A0A383BBQ3"/>
<organism evidence="1">
    <name type="scientific">marine metagenome</name>
    <dbReference type="NCBI Taxonomy" id="408172"/>
    <lineage>
        <taxon>unclassified sequences</taxon>
        <taxon>metagenomes</taxon>
        <taxon>ecological metagenomes</taxon>
    </lineage>
</organism>
<name>A0A383BBQ3_9ZZZZ</name>
<reference evidence="1" key="1">
    <citation type="submission" date="2018-05" db="EMBL/GenBank/DDBJ databases">
        <authorList>
            <person name="Lanie J.A."/>
            <person name="Ng W.-L."/>
            <person name="Kazmierczak K.M."/>
            <person name="Andrzejewski T.M."/>
            <person name="Davidsen T.M."/>
            <person name="Wayne K.J."/>
            <person name="Tettelin H."/>
            <person name="Glass J.I."/>
            <person name="Rusch D."/>
            <person name="Podicherti R."/>
            <person name="Tsui H.-C.T."/>
            <person name="Winkler M.E."/>
        </authorList>
    </citation>
    <scope>NUCLEOTIDE SEQUENCE</scope>
</reference>
<gene>
    <name evidence="1" type="ORF">METZ01_LOCUS470117</name>
</gene>
<accession>A0A383BBQ3</accession>
<feature type="non-terminal residue" evidence="1">
    <location>
        <position position="41"/>
    </location>
</feature>
<dbReference type="EMBL" id="UINC01199031">
    <property type="protein sequence ID" value="SVE17263.1"/>
    <property type="molecule type" value="Genomic_DNA"/>
</dbReference>